<feature type="repeat" description="ANK" evidence="1">
    <location>
        <begin position="107"/>
        <end position="132"/>
    </location>
</feature>
<dbReference type="SMART" id="SM00248">
    <property type="entry name" value="ANK"/>
    <property type="match status" value="6"/>
</dbReference>
<sequence length="341" mass="37815">MSEDTSSSCHIECKESVDAQNRNPSHIRMFNELLDTIRSFRKMDMLRILSDKTLDVSRSLNNGTTPLIVAVESDNVWAVQVLIEHGTDVNICGSTEDTKYVGFPVKRKETPLITAVRLGKEEIARVLVDNGALMEPPGCDMAALLWACNIGQIEIVRYLLDHGADVDVRGDYSFTALLEIVTESQSVDILQLLLERGANLSMTSDTGNTALMISLLLSAEHMANYLIRAGSDVNAINDTGLNPLAIAIGDLNPDVCELLVIAGAHITPEHLINLSTGYSANAELHEWMTSERRRPPSLMRLCTVAIRKQLLVVTKQRSILELIPRLPIPMHMHEYIVFNIF</sequence>
<dbReference type="PROSITE" id="PS50225">
    <property type="entry name" value="SOCS"/>
    <property type="match status" value="1"/>
</dbReference>
<dbReference type="EMBL" id="JAODUO010000043">
    <property type="protein sequence ID" value="KAK2191883.1"/>
    <property type="molecule type" value="Genomic_DNA"/>
</dbReference>
<evidence type="ECO:0000313" key="4">
    <source>
        <dbReference type="Proteomes" id="UP001209878"/>
    </source>
</evidence>
<proteinExistence type="predicted"/>
<dbReference type="InterPro" id="IPR002110">
    <property type="entry name" value="Ankyrin_rpt"/>
</dbReference>
<dbReference type="PROSITE" id="PS50088">
    <property type="entry name" value="ANK_REPEAT"/>
    <property type="match status" value="4"/>
</dbReference>
<name>A0AAD9PBV9_RIDPI</name>
<accession>A0AAD9PBV9</accession>
<gene>
    <name evidence="3" type="ORF">NP493_43g02044</name>
</gene>
<evidence type="ECO:0000313" key="3">
    <source>
        <dbReference type="EMBL" id="KAK2191883.1"/>
    </source>
</evidence>
<keyword evidence="1" id="KW-0040">ANK repeat</keyword>
<keyword evidence="4" id="KW-1185">Reference proteome</keyword>
<dbReference type="Proteomes" id="UP001209878">
    <property type="component" value="Unassembled WGS sequence"/>
</dbReference>
<dbReference type="GO" id="GO:0042981">
    <property type="term" value="P:regulation of apoptotic process"/>
    <property type="evidence" value="ECO:0007669"/>
    <property type="project" value="TreeGrafter"/>
</dbReference>
<dbReference type="Gene3D" id="1.25.40.20">
    <property type="entry name" value="Ankyrin repeat-containing domain"/>
    <property type="match status" value="1"/>
</dbReference>
<comment type="caution">
    <text evidence="3">The sequence shown here is derived from an EMBL/GenBank/DDBJ whole genome shotgun (WGS) entry which is preliminary data.</text>
</comment>
<feature type="repeat" description="ANK" evidence="1">
    <location>
        <begin position="139"/>
        <end position="171"/>
    </location>
</feature>
<evidence type="ECO:0000259" key="2">
    <source>
        <dbReference type="PROSITE" id="PS50225"/>
    </source>
</evidence>
<dbReference type="SUPFAM" id="SSF48403">
    <property type="entry name" value="Ankyrin repeat"/>
    <property type="match status" value="1"/>
</dbReference>
<dbReference type="Pfam" id="PF07525">
    <property type="entry name" value="SOCS_box"/>
    <property type="match status" value="1"/>
</dbReference>
<dbReference type="InterPro" id="IPR036770">
    <property type="entry name" value="Ankyrin_rpt-contain_sf"/>
</dbReference>
<protein>
    <recommendedName>
        <fullName evidence="2">SOCS box domain-containing protein</fullName>
    </recommendedName>
</protein>
<feature type="repeat" description="ANK" evidence="1">
    <location>
        <begin position="62"/>
        <end position="94"/>
    </location>
</feature>
<organism evidence="3 4">
    <name type="scientific">Ridgeia piscesae</name>
    <name type="common">Tubeworm</name>
    <dbReference type="NCBI Taxonomy" id="27915"/>
    <lineage>
        <taxon>Eukaryota</taxon>
        <taxon>Metazoa</taxon>
        <taxon>Spiralia</taxon>
        <taxon>Lophotrochozoa</taxon>
        <taxon>Annelida</taxon>
        <taxon>Polychaeta</taxon>
        <taxon>Sedentaria</taxon>
        <taxon>Canalipalpata</taxon>
        <taxon>Sabellida</taxon>
        <taxon>Siboglinidae</taxon>
        <taxon>Ridgeia</taxon>
    </lineage>
</organism>
<dbReference type="AlphaFoldDB" id="A0AAD9PBV9"/>
<dbReference type="PANTHER" id="PTHR24183">
    <property type="entry name" value="FIBRONECTIN TYPE 3 AND ANKYRIN REPEAT DOMAINS PROTEIN 1"/>
    <property type="match status" value="1"/>
</dbReference>
<dbReference type="InterPro" id="IPR001496">
    <property type="entry name" value="SOCS_box"/>
</dbReference>
<dbReference type="SMART" id="SM00969">
    <property type="entry name" value="SOCS_box"/>
    <property type="match status" value="1"/>
</dbReference>
<dbReference type="CDD" id="cd03716">
    <property type="entry name" value="SOCS_ASB_like"/>
    <property type="match status" value="1"/>
</dbReference>
<reference evidence="3" key="1">
    <citation type="journal article" date="2023" name="Mol. Biol. Evol.">
        <title>Third-Generation Sequencing Reveals the Adaptive Role of the Epigenome in Three Deep-Sea Polychaetes.</title>
        <authorList>
            <person name="Perez M."/>
            <person name="Aroh O."/>
            <person name="Sun Y."/>
            <person name="Lan Y."/>
            <person name="Juniper S.K."/>
            <person name="Young C.R."/>
            <person name="Angers B."/>
            <person name="Qian P.Y."/>
        </authorList>
    </citation>
    <scope>NUCLEOTIDE SEQUENCE</scope>
    <source>
        <strain evidence="3">R07B-5</strain>
    </source>
</reference>
<dbReference type="PANTHER" id="PTHR24183:SF1">
    <property type="entry name" value="FIBRONECTIN TYPE 3 AND ANKYRIN REPEAT DOMAINS PROTEIN 1"/>
    <property type="match status" value="1"/>
</dbReference>
<dbReference type="Pfam" id="PF12796">
    <property type="entry name" value="Ank_2"/>
    <property type="match status" value="3"/>
</dbReference>
<feature type="domain" description="SOCS box" evidence="2">
    <location>
        <begin position="283"/>
        <end position="341"/>
    </location>
</feature>
<feature type="repeat" description="ANK" evidence="1">
    <location>
        <begin position="206"/>
        <end position="238"/>
    </location>
</feature>
<evidence type="ECO:0000256" key="1">
    <source>
        <dbReference type="PROSITE-ProRule" id="PRU00023"/>
    </source>
</evidence>
<dbReference type="PROSITE" id="PS50297">
    <property type="entry name" value="ANK_REP_REGION"/>
    <property type="match status" value="3"/>
</dbReference>
<dbReference type="GO" id="GO:0005634">
    <property type="term" value="C:nucleus"/>
    <property type="evidence" value="ECO:0007669"/>
    <property type="project" value="TreeGrafter"/>
</dbReference>